<comment type="pathway">
    <text evidence="3 17">Amino-acid biosynthesis; L-tryptophan biosynthesis; L-tryptophan from chorismate: step 3/5.</text>
</comment>
<dbReference type="InterPro" id="IPR001468">
    <property type="entry name" value="Indole-3-GlycerolPSynthase_CS"/>
</dbReference>
<dbReference type="Gene3D" id="3.20.20.70">
    <property type="entry name" value="Aldolase class I"/>
    <property type="match status" value="2"/>
</dbReference>
<evidence type="ECO:0000256" key="15">
    <source>
        <dbReference type="ARBA" id="ARBA00025592"/>
    </source>
</evidence>
<evidence type="ECO:0000256" key="16">
    <source>
        <dbReference type="HAMAP-Rule" id="MF_00134"/>
    </source>
</evidence>
<name>A0A1J4QE66_9GAMM</name>
<comment type="function">
    <text evidence="15">Bifunctional enzyme that catalyzes two sequential steps of tryptophan biosynthetic pathway. The first reaction is catalyzed by the isomerase, coded by the TrpF domain; the second reaction is catalyzed by the synthase, coded by the TrpC domain.</text>
</comment>
<evidence type="ECO:0000256" key="13">
    <source>
        <dbReference type="ARBA" id="ARBA00023239"/>
    </source>
</evidence>
<comment type="catalytic activity">
    <reaction evidence="1 17">
        <text>N-(5-phospho-beta-D-ribosyl)anthranilate = 1-(2-carboxyphenylamino)-1-deoxy-D-ribulose 5-phosphate</text>
        <dbReference type="Rhea" id="RHEA:21540"/>
        <dbReference type="ChEBI" id="CHEBI:18277"/>
        <dbReference type="ChEBI" id="CHEBI:58613"/>
        <dbReference type="EC" id="5.3.1.24"/>
    </reaction>
</comment>
<dbReference type="FunFam" id="3.20.20.70:FF:000024">
    <property type="entry name" value="Indole-3-glycerol phosphate synthase"/>
    <property type="match status" value="1"/>
</dbReference>
<accession>A0A1J4QE66</accession>
<proteinExistence type="inferred from homology"/>
<evidence type="ECO:0000256" key="7">
    <source>
        <dbReference type="ARBA" id="ARBA00011245"/>
    </source>
</evidence>
<comment type="pathway">
    <text evidence="4 16">Amino-acid biosynthesis; L-tryptophan biosynthesis; L-tryptophan from chorismate: step 4/5.</text>
</comment>
<dbReference type="AlphaFoldDB" id="A0A1J4QE66"/>
<protein>
    <recommendedName>
        <fullName evidence="16 17">Multifunctional fusion protein</fullName>
    </recommendedName>
    <domain>
        <recommendedName>
            <fullName evidence="16">Indole-3-glycerol phosphate synthase</fullName>
            <shortName evidence="16">IGPS</shortName>
            <ecNumber evidence="16">4.1.1.48</ecNumber>
        </recommendedName>
    </domain>
    <domain>
        <recommendedName>
            <fullName evidence="17">N-(5'-phosphoribosyl)anthranilate isomerase</fullName>
            <shortName evidence="17">PRAI</shortName>
            <ecNumber evidence="17">5.3.1.24</ecNumber>
        </recommendedName>
    </domain>
</protein>
<dbReference type="Pfam" id="PF00697">
    <property type="entry name" value="PRAI"/>
    <property type="match status" value="1"/>
</dbReference>
<evidence type="ECO:0000259" key="19">
    <source>
        <dbReference type="Pfam" id="PF00697"/>
    </source>
</evidence>
<evidence type="ECO:0000256" key="9">
    <source>
        <dbReference type="ARBA" id="ARBA00022793"/>
    </source>
</evidence>
<keyword evidence="11 16" id="KW-0057">Aromatic amino acid biosynthesis</keyword>
<keyword evidence="21" id="KW-1185">Reference proteome</keyword>
<comment type="similarity">
    <text evidence="17">Belongs to the TrpF family.</text>
</comment>
<sequence>MLSTVLGKIVADKRIWVEERKQTQPLSSFEAELVPSDRPFVAALSAGKPAFILECKKASPSKGLIREDFDLDAIAAVYGRHASAISVLTDEKYFQGKFEFVTRVRGQVKQPVICKDFIIDPYQIKLARHHQADAILLMLSVLNDDEYRRLAAVARSLDMGVLTEVISEEEVARAIALDAKVIGINNRDLRDLSIDLDRTQVLSALIPDDRIVISESGIYHHGQVKALSAHADGFLVGSSLMAEDDLELAARRLILGDNKVCGLTRPQDAAAAHQAGAVFGGLIFVSKSPRCVNLEQARTVMAAAPLQYVGVFQNHAVDEVASTARELGLAAVQLHGDEDDAYIGELKQQLPGVPVWKAVPVTDRLPALPQQADRRLFDTKTGGQSGGTGQAFDWSLLNDIDKANAMLAGGLTPDNAADAAAQGCIGLDFNSGVESAPGQKDAAKLKNAFATLRHYGRRTTKS</sequence>
<evidence type="ECO:0000256" key="10">
    <source>
        <dbReference type="ARBA" id="ARBA00022822"/>
    </source>
</evidence>
<dbReference type="InterPro" id="IPR011060">
    <property type="entry name" value="RibuloseP-bd_barrel"/>
</dbReference>
<feature type="domain" description="N-(5'phosphoribosyl) anthranilate isomerase (PRAI)" evidence="19">
    <location>
        <begin position="258"/>
        <end position="449"/>
    </location>
</feature>
<dbReference type="GO" id="GO:0004425">
    <property type="term" value="F:indole-3-glycerol-phosphate synthase activity"/>
    <property type="evidence" value="ECO:0007669"/>
    <property type="project" value="UniProtKB-UniRule"/>
</dbReference>
<comment type="catalytic activity">
    <reaction evidence="2 16">
        <text>1-(2-carboxyphenylamino)-1-deoxy-D-ribulose 5-phosphate + H(+) = (1S,2R)-1-C-(indol-3-yl)glycerol 3-phosphate + CO2 + H2O</text>
        <dbReference type="Rhea" id="RHEA:23476"/>
        <dbReference type="ChEBI" id="CHEBI:15377"/>
        <dbReference type="ChEBI" id="CHEBI:15378"/>
        <dbReference type="ChEBI" id="CHEBI:16526"/>
        <dbReference type="ChEBI" id="CHEBI:58613"/>
        <dbReference type="ChEBI" id="CHEBI:58866"/>
        <dbReference type="EC" id="4.1.1.48"/>
    </reaction>
</comment>
<dbReference type="GO" id="GO:0004640">
    <property type="term" value="F:phosphoribosylanthranilate isomerase activity"/>
    <property type="evidence" value="ECO:0007669"/>
    <property type="project" value="UniProtKB-UniRule"/>
</dbReference>
<evidence type="ECO:0000256" key="2">
    <source>
        <dbReference type="ARBA" id="ARBA00001633"/>
    </source>
</evidence>
<comment type="similarity">
    <text evidence="16">Belongs to the TrpC family.</text>
</comment>
<dbReference type="UniPathway" id="UPA00035">
    <property type="reaction ID" value="UER00042"/>
</dbReference>
<evidence type="ECO:0000256" key="3">
    <source>
        <dbReference type="ARBA" id="ARBA00004664"/>
    </source>
</evidence>
<dbReference type="NCBIfam" id="NF006945">
    <property type="entry name" value="PRK09427.1"/>
    <property type="match status" value="1"/>
</dbReference>
<comment type="similarity">
    <text evidence="6">In the C-terminal section; belongs to the TrpF family.</text>
</comment>
<keyword evidence="12 17" id="KW-0413">Isomerase</keyword>
<dbReference type="FunFam" id="3.20.20.70:FF:000165">
    <property type="entry name" value="Multifunctional fusion protein"/>
    <property type="match status" value="1"/>
</dbReference>
<keyword evidence="14" id="KW-0511">Multifunctional enzyme</keyword>
<evidence type="ECO:0000256" key="5">
    <source>
        <dbReference type="ARBA" id="ARBA00007902"/>
    </source>
</evidence>
<evidence type="ECO:0000256" key="12">
    <source>
        <dbReference type="ARBA" id="ARBA00023235"/>
    </source>
</evidence>
<dbReference type="EC" id="4.1.1.48" evidence="16"/>
<comment type="similarity">
    <text evidence="5">In the N-terminal section; belongs to the TrpC family.</text>
</comment>
<dbReference type="InterPro" id="IPR045186">
    <property type="entry name" value="Indole-3-glycerol_P_synth"/>
</dbReference>
<dbReference type="Pfam" id="PF00218">
    <property type="entry name" value="IGPS"/>
    <property type="match status" value="1"/>
</dbReference>
<comment type="caution">
    <text evidence="20">The sequence shown here is derived from an EMBL/GenBank/DDBJ whole genome shotgun (WGS) entry which is preliminary data.</text>
</comment>
<comment type="subunit">
    <text evidence="7">Monomer.</text>
</comment>
<dbReference type="EC" id="5.3.1.24" evidence="17"/>
<evidence type="ECO:0000256" key="6">
    <source>
        <dbReference type="ARBA" id="ARBA00009847"/>
    </source>
</evidence>
<evidence type="ECO:0000256" key="8">
    <source>
        <dbReference type="ARBA" id="ARBA00022605"/>
    </source>
</evidence>
<dbReference type="RefSeq" id="WP_071472590.1">
    <property type="nucleotide sequence ID" value="NZ_MDKE01000019.1"/>
</dbReference>
<dbReference type="OrthoDB" id="9804217at2"/>
<gene>
    <name evidence="16" type="primary">trpC</name>
    <name evidence="17" type="synonym">trpF</name>
    <name evidence="20" type="ORF">BFR47_13965</name>
</gene>
<evidence type="ECO:0000256" key="1">
    <source>
        <dbReference type="ARBA" id="ARBA00001164"/>
    </source>
</evidence>
<dbReference type="SUPFAM" id="SSF51366">
    <property type="entry name" value="Ribulose-phoshate binding barrel"/>
    <property type="match status" value="2"/>
</dbReference>
<evidence type="ECO:0000256" key="17">
    <source>
        <dbReference type="HAMAP-Rule" id="MF_00135"/>
    </source>
</evidence>
<dbReference type="CDD" id="cd00331">
    <property type="entry name" value="IGPS"/>
    <property type="match status" value="1"/>
</dbReference>
<dbReference type="Proteomes" id="UP000243073">
    <property type="component" value="Unassembled WGS sequence"/>
</dbReference>
<evidence type="ECO:0000256" key="11">
    <source>
        <dbReference type="ARBA" id="ARBA00023141"/>
    </source>
</evidence>
<dbReference type="HAMAP" id="MF_00135">
    <property type="entry name" value="PRAI"/>
    <property type="match status" value="1"/>
</dbReference>
<keyword evidence="8 16" id="KW-0028">Amino-acid biosynthesis</keyword>
<dbReference type="CDD" id="cd00405">
    <property type="entry name" value="PRAI"/>
    <property type="match status" value="1"/>
</dbReference>
<dbReference type="InterPro" id="IPR013785">
    <property type="entry name" value="Aldolase_TIM"/>
</dbReference>
<dbReference type="STRING" id="1414654.BFR47_13965"/>
<evidence type="ECO:0000259" key="18">
    <source>
        <dbReference type="Pfam" id="PF00218"/>
    </source>
</evidence>
<dbReference type="HAMAP" id="MF_00134_B">
    <property type="entry name" value="IGPS_B"/>
    <property type="match status" value="1"/>
</dbReference>
<feature type="domain" description="Indole-3-glycerol phosphate synthase" evidence="18">
    <location>
        <begin position="7"/>
        <end position="253"/>
    </location>
</feature>
<dbReference type="PANTHER" id="PTHR22854">
    <property type="entry name" value="TRYPTOPHAN BIOSYNTHESIS PROTEIN"/>
    <property type="match status" value="1"/>
</dbReference>
<dbReference type="PANTHER" id="PTHR22854:SF2">
    <property type="entry name" value="INDOLE-3-GLYCEROL-PHOSPHATE SYNTHASE"/>
    <property type="match status" value="1"/>
</dbReference>
<evidence type="ECO:0000313" key="21">
    <source>
        <dbReference type="Proteomes" id="UP000243073"/>
    </source>
</evidence>
<keyword evidence="13 16" id="KW-0456">Lyase</keyword>
<evidence type="ECO:0000256" key="4">
    <source>
        <dbReference type="ARBA" id="ARBA00004696"/>
    </source>
</evidence>
<evidence type="ECO:0000256" key="14">
    <source>
        <dbReference type="ARBA" id="ARBA00023268"/>
    </source>
</evidence>
<dbReference type="InterPro" id="IPR001240">
    <property type="entry name" value="PRAI_dom"/>
</dbReference>
<evidence type="ECO:0000313" key="20">
    <source>
        <dbReference type="EMBL" id="OIN09693.1"/>
    </source>
</evidence>
<organism evidence="20 21">
    <name type="scientific">Oceanisphaera psychrotolerans</name>
    <dbReference type="NCBI Taxonomy" id="1414654"/>
    <lineage>
        <taxon>Bacteria</taxon>
        <taxon>Pseudomonadati</taxon>
        <taxon>Pseudomonadota</taxon>
        <taxon>Gammaproteobacteria</taxon>
        <taxon>Aeromonadales</taxon>
        <taxon>Aeromonadaceae</taxon>
        <taxon>Oceanisphaera</taxon>
    </lineage>
</organism>
<dbReference type="PROSITE" id="PS00614">
    <property type="entry name" value="IGPS"/>
    <property type="match status" value="1"/>
</dbReference>
<keyword evidence="9 16" id="KW-0210">Decarboxylase</keyword>
<dbReference type="InterPro" id="IPR013798">
    <property type="entry name" value="Indole-3-glycerol_P_synth_dom"/>
</dbReference>
<dbReference type="GO" id="GO:0000162">
    <property type="term" value="P:L-tryptophan biosynthetic process"/>
    <property type="evidence" value="ECO:0007669"/>
    <property type="project" value="UniProtKB-UniRule"/>
</dbReference>
<keyword evidence="10 16" id="KW-0822">Tryptophan biosynthesis</keyword>
<reference evidence="20 21" key="1">
    <citation type="submission" date="2016-07" db="EMBL/GenBank/DDBJ databases">
        <title>Draft Genome Sequence of Oceanisphaera psychrotolerans, isolated from coastal sediment samples.</title>
        <authorList>
            <person name="Zhuo S."/>
            <person name="Ruan Z."/>
        </authorList>
    </citation>
    <scope>NUCLEOTIDE SEQUENCE [LARGE SCALE GENOMIC DNA]</scope>
    <source>
        <strain evidence="20 21">LAM-WHM-ZC</strain>
    </source>
</reference>
<dbReference type="EMBL" id="MDKE01000019">
    <property type="protein sequence ID" value="OIN09693.1"/>
    <property type="molecule type" value="Genomic_DNA"/>
</dbReference>